<dbReference type="AlphaFoldDB" id="A0A2M4DA50"/>
<protein>
    <submittedName>
        <fullName evidence="1">Putative secreted protein</fullName>
    </submittedName>
</protein>
<organism evidence="1">
    <name type="scientific">Anopheles darlingi</name>
    <name type="common">Mosquito</name>
    <dbReference type="NCBI Taxonomy" id="43151"/>
    <lineage>
        <taxon>Eukaryota</taxon>
        <taxon>Metazoa</taxon>
        <taxon>Ecdysozoa</taxon>
        <taxon>Arthropoda</taxon>
        <taxon>Hexapoda</taxon>
        <taxon>Insecta</taxon>
        <taxon>Pterygota</taxon>
        <taxon>Neoptera</taxon>
        <taxon>Endopterygota</taxon>
        <taxon>Diptera</taxon>
        <taxon>Nematocera</taxon>
        <taxon>Culicoidea</taxon>
        <taxon>Culicidae</taxon>
        <taxon>Anophelinae</taxon>
        <taxon>Anopheles</taxon>
    </lineage>
</organism>
<sequence length="67" mass="7452">MQSQVASRAPTSLICWLANHLASCAISEQRIIVILFFPLHSRSRSTLPLIRIQKPSTASDPSSKARY</sequence>
<proteinExistence type="predicted"/>
<evidence type="ECO:0000313" key="1">
    <source>
        <dbReference type="EMBL" id="MBW74450.1"/>
    </source>
</evidence>
<dbReference type="EMBL" id="GGFL01010272">
    <property type="protein sequence ID" value="MBW74450.1"/>
    <property type="molecule type" value="Transcribed_RNA"/>
</dbReference>
<accession>A0A2M4DA50</accession>
<name>A0A2M4DA50_ANODA</name>
<reference evidence="1" key="1">
    <citation type="submission" date="2018-01" db="EMBL/GenBank/DDBJ databases">
        <title>An insight into the sialome of Amazonian anophelines.</title>
        <authorList>
            <person name="Ribeiro J.M."/>
            <person name="Scarpassa V."/>
            <person name="Calvo E."/>
        </authorList>
    </citation>
    <scope>NUCLEOTIDE SEQUENCE</scope>
</reference>